<sequence length="59" mass="6734">MTVTKIVGADTIIVRSKEGKTEKRINFSSIRGPRAGEPTEAPYRDEAKPRPREEELHQR</sequence>
<protein>
    <submittedName>
        <fullName evidence="2">Uncharacterized protein</fullName>
    </submittedName>
</protein>
<proteinExistence type="predicted"/>
<organism evidence="2 3">
    <name type="scientific">Verticillium longisporum</name>
    <name type="common">Verticillium dahliae var. longisporum</name>
    <dbReference type="NCBI Taxonomy" id="100787"/>
    <lineage>
        <taxon>Eukaryota</taxon>
        <taxon>Fungi</taxon>
        <taxon>Dikarya</taxon>
        <taxon>Ascomycota</taxon>
        <taxon>Pezizomycotina</taxon>
        <taxon>Sordariomycetes</taxon>
        <taxon>Hypocreomycetidae</taxon>
        <taxon>Glomerellales</taxon>
        <taxon>Plectosphaerellaceae</taxon>
        <taxon>Verticillium</taxon>
    </lineage>
</organism>
<feature type="compositionally biased region" description="Basic and acidic residues" evidence="1">
    <location>
        <begin position="42"/>
        <end position="59"/>
    </location>
</feature>
<dbReference type="InterPro" id="IPR035437">
    <property type="entry name" value="SNase_OB-fold_sf"/>
</dbReference>
<evidence type="ECO:0000313" key="2">
    <source>
        <dbReference type="EMBL" id="CRK23816.1"/>
    </source>
</evidence>
<dbReference type="Proteomes" id="UP000045706">
    <property type="component" value="Unassembled WGS sequence"/>
</dbReference>
<dbReference type="EMBL" id="CVQI01015424">
    <property type="protein sequence ID" value="CRK23816.1"/>
    <property type="molecule type" value="Genomic_DNA"/>
</dbReference>
<evidence type="ECO:0000313" key="3">
    <source>
        <dbReference type="Proteomes" id="UP000045706"/>
    </source>
</evidence>
<dbReference type="AlphaFoldDB" id="A0A0G4LPE4"/>
<dbReference type="SUPFAM" id="SSF50199">
    <property type="entry name" value="Staphylococcal nuclease"/>
    <property type="match status" value="1"/>
</dbReference>
<feature type="region of interest" description="Disordered" evidence="1">
    <location>
        <begin position="19"/>
        <end position="59"/>
    </location>
</feature>
<accession>A0A0G4LPE4</accession>
<reference evidence="3" key="1">
    <citation type="submission" date="2015-05" db="EMBL/GenBank/DDBJ databases">
        <authorList>
            <person name="Fogelqvist Johan"/>
        </authorList>
    </citation>
    <scope>NUCLEOTIDE SEQUENCE [LARGE SCALE GENOMIC DNA]</scope>
</reference>
<evidence type="ECO:0000256" key="1">
    <source>
        <dbReference type="SAM" id="MobiDB-lite"/>
    </source>
</evidence>
<dbReference type="Gene3D" id="2.40.50.90">
    <property type="match status" value="1"/>
</dbReference>
<name>A0A0G4LPE4_VERLO</name>
<gene>
    <name evidence="2" type="ORF">BN1723_018107</name>
</gene>